<dbReference type="PANTHER" id="PTHR47947">
    <property type="entry name" value="CYTOCHROME P450 82C3-RELATED"/>
    <property type="match status" value="1"/>
</dbReference>
<dbReference type="InterPro" id="IPR001128">
    <property type="entry name" value="Cyt_P450"/>
</dbReference>
<dbReference type="GO" id="GO:0020037">
    <property type="term" value="F:heme binding"/>
    <property type="evidence" value="ECO:0007669"/>
    <property type="project" value="InterPro"/>
</dbReference>
<dbReference type="EMBL" id="RWGY01000005">
    <property type="protein sequence ID" value="TVU42372.1"/>
    <property type="molecule type" value="Genomic_DNA"/>
</dbReference>
<dbReference type="Pfam" id="PF00067">
    <property type="entry name" value="p450"/>
    <property type="match status" value="2"/>
</dbReference>
<evidence type="ECO:0000256" key="3">
    <source>
        <dbReference type="ARBA" id="ARBA00023002"/>
    </source>
</evidence>
<name>A0A5J9W0V1_9POAL</name>
<dbReference type="InterPro" id="IPR002401">
    <property type="entry name" value="Cyt_P450_E_grp-I"/>
</dbReference>
<keyword evidence="4" id="KW-0408">Iron</keyword>
<feature type="transmembrane region" description="Helical" evidence="5">
    <location>
        <begin position="12"/>
        <end position="37"/>
    </location>
</feature>
<dbReference type="OrthoDB" id="1055148at2759"/>
<organism evidence="6 7">
    <name type="scientific">Eragrostis curvula</name>
    <name type="common">weeping love grass</name>
    <dbReference type="NCBI Taxonomy" id="38414"/>
    <lineage>
        <taxon>Eukaryota</taxon>
        <taxon>Viridiplantae</taxon>
        <taxon>Streptophyta</taxon>
        <taxon>Embryophyta</taxon>
        <taxon>Tracheophyta</taxon>
        <taxon>Spermatophyta</taxon>
        <taxon>Magnoliopsida</taxon>
        <taxon>Liliopsida</taxon>
        <taxon>Poales</taxon>
        <taxon>Poaceae</taxon>
        <taxon>PACMAD clade</taxon>
        <taxon>Chloridoideae</taxon>
        <taxon>Eragrostideae</taxon>
        <taxon>Eragrostidinae</taxon>
        <taxon>Eragrostis</taxon>
    </lineage>
</organism>
<protein>
    <submittedName>
        <fullName evidence="6">Uncharacterized protein</fullName>
    </submittedName>
</protein>
<keyword evidence="5" id="KW-0812">Transmembrane</keyword>
<proteinExistence type="predicted"/>
<gene>
    <name evidence="6" type="ORF">EJB05_08774</name>
</gene>
<dbReference type="SUPFAM" id="SSF48264">
    <property type="entry name" value="Cytochrome P450"/>
    <property type="match status" value="1"/>
</dbReference>
<reference evidence="6 7" key="1">
    <citation type="journal article" date="2019" name="Sci. Rep.">
        <title>A high-quality genome of Eragrostis curvula grass provides insights into Poaceae evolution and supports new strategies to enhance forage quality.</title>
        <authorList>
            <person name="Carballo J."/>
            <person name="Santos B.A.C.M."/>
            <person name="Zappacosta D."/>
            <person name="Garbus I."/>
            <person name="Selva J.P."/>
            <person name="Gallo C.A."/>
            <person name="Diaz A."/>
            <person name="Albertini E."/>
            <person name="Caccamo M."/>
            <person name="Echenique V."/>
        </authorList>
    </citation>
    <scope>NUCLEOTIDE SEQUENCE [LARGE SCALE GENOMIC DNA]</scope>
    <source>
        <strain evidence="7">cv. Victoria</strain>
        <tissue evidence="6">Leaf</tissue>
    </source>
</reference>
<dbReference type="Gene3D" id="1.10.630.10">
    <property type="entry name" value="Cytochrome P450"/>
    <property type="match status" value="1"/>
</dbReference>
<accession>A0A5J9W0V1</accession>
<keyword evidence="3" id="KW-0560">Oxidoreductase</keyword>
<dbReference type="GO" id="GO:0004497">
    <property type="term" value="F:monooxygenase activity"/>
    <property type="evidence" value="ECO:0007669"/>
    <property type="project" value="InterPro"/>
</dbReference>
<dbReference type="Proteomes" id="UP000324897">
    <property type="component" value="Unassembled WGS sequence"/>
</dbReference>
<comment type="caution">
    <text evidence="6">The sequence shown here is derived from an EMBL/GenBank/DDBJ whole genome shotgun (WGS) entry which is preliminary data.</text>
</comment>
<evidence type="ECO:0000256" key="2">
    <source>
        <dbReference type="ARBA" id="ARBA00022723"/>
    </source>
</evidence>
<evidence type="ECO:0000313" key="7">
    <source>
        <dbReference type="Proteomes" id="UP000324897"/>
    </source>
</evidence>
<evidence type="ECO:0000256" key="4">
    <source>
        <dbReference type="ARBA" id="ARBA00023004"/>
    </source>
</evidence>
<dbReference type="AlphaFoldDB" id="A0A5J9W0V1"/>
<feature type="non-terminal residue" evidence="6">
    <location>
        <position position="1"/>
    </location>
</feature>
<dbReference type="PRINTS" id="PR00463">
    <property type="entry name" value="EP450I"/>
</dbReference>
<dbReference type="InterPro" id="IPR036396">
    <property type="entry name" value="Cyt_P450_sf"/>
</dbReference>
<dbReference type="GO" id="GO:0005506">
    <property type="term" value="F:iron ion binding"/>
    <property type="evidence" value="ECO:0007669"/>
    <property type="project" value="InterPro"/>
</dbReference>
<dbReference type="PANTHER" id="PTHR47947:SF42">
    <property type="entry name" value="OS02G0503700 PROTEIN"/>
    <property type="match status" value="1"/>
</dbReference>
<evidence type="ECO:0000256" key="5">
    <source>
        <dbReference type="SAM" id="Phobius"/>
    </source>
</evidence>
<keyword evidence="1" id="KW-0349">Heme</keyword>
<dbReference type="InterPro" id="IPR050651">
    <property type="entry name" value="Plant_Cytochrome_P450_Monoox"/>
</dbReference>
<dbReference type="Gramene" id="TVU42372">
    <property type="protein sequence ID" value="TVU42372"/>
    <property type="gene ID" value="EJB05_08774"/>
</dbReference>
<keyword evidence="5" id="KW-0472">Membrane</keyword>
<keyword evidence="2" id="KW-0479">Metal-binding</keyword>
<sequence length="550" mass="61836">MGNNLIAGCTMHTLNIIIIVVIPLLFLLLLLLCLPWLTTLNSFRFWSRRNPPPPPPGPIVIPVIGHLHLFKKPLHRTLARLATCYGPVFSLRLGSRRVTVVSSASVAEECLGSLDVTFANRPRLPSGRILSYDSPTMGAANYGPYWRHVRRVTTTEILSVQRVRHFADVHAREVRDMACRLYRAALGAGGRARVELKSHLFEMLMNVIVSMICAKTYTVHGSKTADVISEESRCFRAMVEETMDLTSTVWDFLPAPARWLDLGQVGRRLWQLRASRTRFLQKLIEEQRKAMETGAAARHRTLIGALLEMQDKDPETCSDQLIRSFCIVSTALILPLSESDVYIYPNHYNLSPDILLFENYLHFHNLLSYQNSVVSSIFLKSTLEAGTLSSADTIEWAMSLLLNNPDVMVKARNEIDACIGKSTRLLQATDLPKLKFLECIIMETLRLYPVVPLLVPRESSMDCTLHGFHISKGTMLLVNTFAIHRNPEAWDEPTNFIPERFEDGKSEGKLVIPFGRVDMAEGSGLTLAKEVPLEAFCEPRASVVDLLTDK</sequence>
<dbReference type="GO" id="GO:0016705">
    <property type="term" value="F:oxidoreductase activity, acting on paired donors, with incorporation or reduction of molecular oxygen"/>
    <property type="evidence" value="ECO:0007669"/>
    <property type="project" value="InterPro"/>
</dbReference>
<keyword evidence="5" id="KW-1133">Transmembrane helix</keyword>
<keyword evidence="7" id="KW-1185">Reference proteome</keyword>
<evidence type="ECO:0000313" key="6">
    <source>
        <dbReference type="EMBL" id="TVU42372.1"/>
    </source>
</evidence>
<evidence type="ECO:0000256" key="1">
    <source>
        <dbReference type="ARBA" id="ARBA00022617"/>
    </source>
</evidence>